<sequence>LALLNDVPADDAIVVTALTTVPFCCHADLLTMPRPQLLGVACALNAHLPVALHIDANPTRPDVYIRSAIEILV</sequence>
<comment type="caution">
    <text evidence="1">The sequence shown here is derived from an EMBL/GenBank/DDBJ whole genome shotgun (WGS) entry which is preliminary data.</text>
</comment>
<evidence type="ECO:0000313" key="2">
    <source>
        <dbReference type="Proteomes" id="UP000814033"/>
    </source>
</evidence>
<feature type="non-terminal residue" evidence="1">
    <location>
        <position position="1"/>
    </location>
</feature>
<dbReference type="Proteomes" id="UP000814033">
    <property type="component" value="Unassembled WGS sequence"/>
</dbReference>
<name>A0ACB8S5Z1_9AGAM</name>
<feature type="non-terminal residue" evidence="1">
    <location>
        <position position="73"/>
    </location>
</feature>
<protein>
    <submittedName>
        <fullName evidence="1">Uncharacterized protein</fullName>
    </submittedName>
</protein>
<proteinExistence type="predicted"/>
<evidence type="ECO:0000313" key="1">
    <source>
        <dbReference type="EMBL" id="KAI0051528.1"/>
    </source>
</evidence>
<organism evidence="1 2">
    <name type="scientific">Auriscalpium vulgare</name>
    <dbReference type="NCBI Taxonomy" id="40419"/>
    <lineage>
        <taxon>Eukaryota</taxon>
        <taxon>Fungi</taxon>
        <taxon>Dikarya</taxon>
        <taxon>Basidiomycota</taxon>
        <taxon>Agaricomycotina</taxon>
        <taxon>Agaricomycetes</taxon>
        <taxon>Russulales</taxon>
        <taxon>Auriscalpiaceae</taxon>
        <taxon>Auriscalpium</taxon>
    </lineage>
</organism>
<accession>A0ACB8S5Z1</accession>
<reference evidence="1" key="1">
    <citation type="submission" date="2021-02" db="EMBL/GenBank/DDBJ databases">
        <authorList>
            <consortium name="DOE Joint Genome Institute"/>
            <person name="Ahrendt S."/>
            <person name="Looney B.P."/>
            <person name="Miyauchi S."/>
            <person name="Morin E."/>
            <person name="Drula E."/>
            <person name="Courty P.E."/>
            <person name="Chicoki N."/>
            <person name="Fauchery L."/>
            <person name="Kohler A."/>
            <person name="Kuo A."/>
            <person name="Labutti K."/>
            <person name="Pangilinan J."/>
            <person name="Lipzen A."/>
            <person name="Riley R."/>
            <person name="Andreopoulos W."/>
            <person name="He G."/>
            <person name="Johnson J."/>
            <person name="Barry K.W."/>
            <person name="Grigoriev I.V."/>
            <person name="Nagy L."/>
            <person name="Hibbett D."/>
            <person name="Henrissat B."/>
            <person name="Matheny P.B."/>
            <person name="Labbe J."/>
            <person name="Martin F."/>
        </authorList>
    </citation>
    <scope>NUCLEOTIDE SEQUENCE</scope>
    <source>
        <strain evidence="1">FP105234-sp</strain>
    </source>
</reference>
<keyword evidence="2" id="KW-1185">Reference proteome</keyword>
<gene>
    <name evidence="1" type="ORF">FA95DRAFT_1462706</name>
</gene>
<dbReference type="EMBL" id="MU275851">
    <property type="protein sequence ID" value="KAI0051528.1"/>
    <property type="molecule type" value="Genomic_DNA"/>
</dbReference>
<reference evidence="1" key="2">
    <citation type="journal article" date="2022" name="New Phytol.">
        <title>Evolutionary transition to the ectomycorrhizal habit in the genomes of a hyperdiverse lineage of mushroom-forming fungi.</title>
        <authorList>
            <person name="Looney B."/>
            <person name="Miyauchi S."/>
            <person name="Morin E."/>
            <person name="Drula E."/>
            <person name="Courty P.E."/>
            <person name="Kohler A."/>
            <person name="Kuo A."/>
            <person name="LaButti K."/>
            <person name="Pangilinan J."/>
            <person name="Lipzen A."/>
            <person name="Riley R."/>
            <person name="Andreopoulos W."/>
            <person name="He G."/>
            <person name="Johnson J."/>
            <person name="Nolan M."/>
            <person name="Tritt A."/>
            <person name="Barry K.W."/>
            <person name="Grigoriev I.V."/>
            <person name="Nagy L.G."/>
            <person name="Hibbett D."/>
            <person name="Henrissat B."/>
            <person name="Matheny P.B."/>
            <person name="Labbe J."/>
            <person name="Martin F.M."/>
        </authorList>
    </citation>
    <scope>NUCLEOTIDE SEQUENCE</scope>
    <source>
        <strain evidence="1">FP105234-sp</strain>
    </source>
</reference>